<sequence>MLFCGGVAGRVRGRVADDDRRRAAGWGTGGRLAGELTARVVRGQRAGVPATGWRATGGRTTSRRAAGTGKRPSAAGGRAVPGRGGGRASGRCGVGKAVYHSPWVAADDRSGWWTAGRTDHALSGGGGNDEPCGRRAGQQSDDGADTYL</sequence>
<proteinExistence type="predicted"/>
<dbReference type="AlphaFoldDB" id="A0A5P1F6E4"/>
<feature type="region of interest" description="Disordered" evidence="1">
    <location>
        <begin position="47"/>
        <end position="91"/>
    </location>
</feature>
<name>A0A5P1F6E4_ASPOF</name>
<feature type="region of interest" description="Disordered" evidence="1">
    <location>
        <begin position="108"/>
        <end position="148"/>
    </location>
</feature>
<organism evidence="2 3">
    <name type="scientific">Asparagus officinalis</name>
    <name type="common">Garden asparagus</name>
    <dbReference type="NCBI Taxonomy" id="4686"/>
    <lineage>
        <taxon>Eukaryota</taxon>
        <taxon>Viridiplantae</taxon>
        <taxon>Streptophyta</taxon>
        <taxon>Embryophyta</taxon>
        <taxon>Tracheophyta</taxon>
        <taxon>Spermatophyta</taxon>
        <taxon>Magnoliopsida</taxon>
        <taxon>Liliopsida</taxon>
        <taxon>Asparagales</taxon>
        <taxon>Asparagaceae</taxon>
        <taxon>Asparagoideae</taxon>
        <taxon>Asparagus</taxon>
    </lineage>
</organism>
<dbReference type="Gramene" id="ONK72060">
    <property type="protein sequence ID" value="ONK72060"/>
    <property type="gene ID" value="A4U43_C04F15270"/>
</dbReference>
<keyword evidence="3" id="KW-1185">Reference proteome</keyword>
<evidence type="ECO:0000256" key="1">
    <source>
        <dbReference type="SAM" id="MobiDB-lite"/>
    </source>
</evidence>
<feature type="compositionally biased region" description="Low complexity" evidence="1">
    <location>
        <begin position="50"/>
        <end position="81"/>
    </location>
</feature>
<evidence type="ECO:0000313" key="2">
    <source>
        <dbReference type="EMBL" id="ONK72060.1"/>
    </source>
</evidence>
<protein>
    <submittedName>
        <fullName evidence="2">Uncharacterized protein</fullName>
    </submittedName>
</protein>
<gene>
    <name evidence="2" type="ORF">A4U43_C04F15270</name>
</gene>
<reference evidence="3" key="1">
    <citation type="journal article" date="2017" name="Nat. Commun.">
        <title>The asparagus genome sheds light on the origin and evolution of a young Y chromosome.</title>
        <authorList>
            <person name="Harkess A."/>
            <person name="Zhou J."/>
            <person name="Xu C."/>
            <person name="Bowers J.E."/>
            <person name="Van der Hulst R."/>
            <person name="Ayyampalayam S."/>
            <person name="Mercati F."/>
            <person name="Riccardi P."/>
            <person name="McKain M.R."/>
            <person name="Kakrana A."/>
            <person name="Tang H."/>
            <person name="Ray J."/>
            <person name="Groenendijk J."/>
            <person name="Arikit S."/>
            <person name="Mathioni S.M."/>
            <person name="Nakano M."/>
            <person name="Shan H."/>
            <person name="Telgmann-Rauber A."/>
            <person name="Kanno A."/>
            <person name="Yue Z."/>
            <person name="Chen H."/>
            <person name="Li W."/>
            <person name="Chen Y."/>
            <person name="Xu X."/>
            <person name="Zhang Y."/>
            <person name="Luo S."/>
            <person name="Chen H."/>
            <person name="Gao J."/>
            <person name="Mao Z."/>
            <person name="Pires J.C."/>
            <person name="Luo M."/>
            <person name="Kudrna D."/>
            <person name="Wing R.A."/>
            <person name="Meyers B.C."/>
            <person name="Yi K."/>
            <person name="Kong H."/>
            <person name="Lavrijsen P."/>
            <person name="Sunseri F."/>
            <person name="Falavigna A."/>
            <person name="Ye Y."/>
            <person name="Leebens-Mack J.H."/>
            <person name="Chen G."/>
        </authorList>
    </citation>
    <scope>NUCLEOTIDE SEQUENCE [LARGE SCALE GENOMIC DNA]</scope>
    <source>
        <strain evidence="3">cv. DH0086</strain>
    </source>
</reference>
<evidence type="ECO:0000313" key="3">
    <source>
        <dbReference type="Proteomes" id="UP000243459"/>
    </source>
</evidence>
<accession>A0A5P1F6E4</accession>
<dbReference type="Proteomes" id="UP000243459">
    <property type="component" value="Chromosome 4"/>
</dbReference>
<dbReference type="EMBL" id="CM007384">
    <property type="protein sequence ID" value="ONK72060.1"/>
    <property type="molecule type" value="Genomic_DNA"/>
</dbReference>